<dbReference type="AlphaFoldDB" id="A0A1V4HST2"/>
<organism evidence="1 2">
    <name type="scientific">Paenibacillus ferrarius</name>
    <dbReference type="NCBI Taxonomy" id="1469647"/>
    <lineage>
        <taxon>Bacteria</taxon>
        <taxon>Bacillati</taxon>
        <taxon>Bacillota</taxon>
        <taxon>Bacilli</taxon>
        <taxon>Bacillales</taxon>
        <taxon>Paenibacillaceae</taxon>
        <taxon>Paenibacillus</taxon>
    </lineage>
</organism>
<accession>A0A1V4HST2</accession>
<dbReference type="Proteomes" id="UP000190626">
    <property type="component" value="Unassembled WGS sequence"/>
</dbReference>
<evidence type="ECO:0000313" key="1">
    <source>
        <dbReference type="EMBL" id="OPH61848.1"/>
    </source>
</evidence>
<dbReference type="EMBL" id="MBTG01000001">
    <property type="protein sequence ID" value="OPH61848.1"/>
    <property type="molecule type" value="Genomic_DNA"/>
</dbReference>
<evidence type="ECO:0000313" key="2">
    <source>
        <dbReference type="Proteomes" id="UP000190626"/>
    </source>
</evidence>
<protein>
    <submittedName>
        <fullName evidence="1">Uncharacterized protein</fullName>
    </submittedName>
</protein>
<keyword evidence="2" id="KW-1185">Reference proteome</keyword>
<name>A0A1V4HST2_9BACL</name>
<comment type="caution">
    <text evidence="1">The sequence shown here is derived from an EMBL/GenBank/DDBJ whole genome shotgun (WGS) entry which is preliminary data.</text>
</comment>
<dbReference type="STRING" id="1469647.BC351_00990"/>
<gene>
    <name evidence="1" type="ORF">BC351_00990</name>
</gene>
<proteinExistence type="predicted"/>
<reference evidence="2" key="1">
    <citation type="submission" date="2016-07" db="EMBL/GenBank/DDBJ databases">
        <authorList>
            <person name="Florea S."/>
            <person name="Webb J.S."/>
            <person name="Jaromczyk J."/>
            <person name="Schardl C.L."/>
        </authorList>
    </citation>
    <scope>NUCLEOTIDE SEQUENCE [LARGE SCALE GENOMIC DNA]</scope>
    <source>
        <strain evidence="2">CY1</strain>
    </source>
</reference>
<dbReference type="RefSeq" id="WP_079408848.1">
    <property type="nucleotide sequence ID" value="NZ_MBTG01000001.1"/>
</dbReference>
<sequence>MCYVCGGRNKKVKITMIIGDITYINFPATDCEECSDRGRTYGIGHLIYYPKYAKHLGVNEFDCDSIEWEALCKWIKENK</sequence>